<proteinExistence type="predicted"/>
<dbReference type="RefSeq" id="WP_212988905.1">
    <property type="nucleotide sequence ID" value="NZ_BAABEA010000040.1"/>
</dbReference>
<dbReference type="EMBL" id="BOQL01000023">
    <property type="protein sequence ID" value="GIM67791.1"/>
    <property type="molecule type" value="Genomic_DNA"/>
</dbReference>
<dbReference type="AlphaFoldDB" id="A0A919S9S2"/>
<evidence type="ECO:0000256" key="1">
    <source>
        <dbReference type="SAM" id="MobiDB-lite"/>
    </source>
</evidence>
<evidence type="ECO:0000313" key="2">
    <source>
        <dbReference type="EMBL" id="GIM67791.1"/>
    </source>
</evidence>
<comment type="caution">
    <text evidence="2">The sequence shown here is derived from an EMBL/GenBank/DDBJ whole genome shotgun (WGS) entry which is preliminary data.</text>
</comment>
<feature type="region of interest" description="Disordered" evidence="1">
    <location>
        <begin position="1"/>
        <end position="31"/>
    </location>
</feature>
<sequence>MTTPPHHHDRPAEPGSLRCPECDQPARPVPPREWPLAGFAARPGASHLDGTALCPVYGPHGAQPAEPVGAPARLAIWQAVRQNWLAHPEWTVPDHVAWLDGEGYDTDPIDSDPAEVIDRWLTEHRRTARPTAPPTATEARVYVVAGGDMVAVFDNPDAAGAQRMVMEAAGLDTIASALTPGQWDIAREILRAEHPDLVISDARPDATGQTA</sequence>
<accession>A0A919S9S2</accession>
<gene>
    <name evidence="2" type="ORF">Aau02nite_28890</name>
</gene>
<reference evidence="2" key="1">
    <citation type="submission" date="2021-03" db="EMBL/GenBank/DDBJ databases">
        <title>Whole genome shotgun sequence of Actinoplanes auranticolor NBRC 12245.</title>
        <authorList>
            <person name="Komaki H."/>
            <person name="Tamura T."/>
        </authorList>
    </citation>
    <scope>NUCLEOTIDE SEQUENCE</scope>
    <source>
        <strain evidence="2">NBRC 12245</strain>
    </source>
</reference>
<organism evidence="2 3">
    <name type="scientific">Actinoplanes auranticolor</name>
    <dbReference type="NCBI Taxonomy" id="47988"/>
    <lineage>
        <taxon>Bacteria</taxon>
        <taxon>Bacillati</taxon>
        <taxon>Actinomycetota</taxon>
        <taxon>Actinomycetes</taxon>
        <taxon>Micromonosporales</taxon>
        <taxon>Micromonosporaceae</taxon>
        <taxon>Actinoplanes</taxon>
    </lineage>
</organism>
<evidence type="ECO:0000313" key="3">
    <source>
        <dbReference type="Proteomes" id="UP000681340"/>
    </source>
</evidence>
<dbReference type="Proteomes" id="UP000681340">
    <property type="component" value="Unassembled WGS sequence"/>
</dbReference>
<name>A0A919S9S2_9ACTN</name>
<protein>
    <submittedName>
        <fullName evidence="2">Uncharacterized protein</fullName>
    </submittedName>
</protein>
<keyword evidence="3" id="KW-1185">Reference proteome</keyword>